<dbReference type="AlphaFoldDB" id="A0A0C3BIS1"/>
<feature type="region of interest" description="Disordered" evidence="1">
    <location>
        <begin position="57"/>
        <end position="83"/>
    </location>
</feature>
<gene>
    <name evidence="2" type="ORF">PILCRDRAFT_626109</name>
</gene>
<name>A0A0C3BIS1_PILCF</name>
<dbReference type="EMBL" id="KN833027">
    <property type="protein sequence ID" value="KIM77252.1"/>
    <property type="molecule type" value="Genomic_DNA"/>
</dbReference>
<sequence>MLCPMEDAAARAGAVESLHDDDASMLNLFAWPQPLSFNLNPTIKSLWEQHDLLKRGTRYKRPSPPRTKCHFTISPNPPQSRST</sequence>
<proteinExistence type="predicted"/>
<keyword evidence="3" id="KW-1185">Reference proteome</keyword>
<dbReference type="InParanoid" id="A0A0C3BIS1"/>
<evidence type="ECO:0000313" key="3">
    <source>
        <dbReference type="Proteomes" id="UP000054166"/>
    </source>
</evidence>
<accession>A0A0C3BIS1</accession>
<dbReference type="Proteomes" id="UP000054166">
    <property type="component" value="Unassembled WGS sequence"/>
</dbReference>
<evidence type="ECO:0000313" key="2">
    <source>
        <dbReference type="EMBL" id="KIM77252.1"/>
    </source>
</evidence>
<organism evidence="2 3">
    <name type="scientific">Piloderma croceum (strain F 1598)</name>
    <dbReference type="NCBI Taxonomy" id="765440"/>
    <lineage>
        <taxon>Eukaryota</taxon>
        <taxon>Fungi</taxon>
        <taxon>Dikarya</taxon>
        <taxon>Basidiomycota</taxon>
        <taxon>Agaricomycotina</taxon>
        <taxon>Agaricomycetes</taxon>
        <taxon>Agaricomycetidae</taxon>
        <taxon>Atheliales</taxon>
        <taxon>Atheliaceae</taxon>
        <taxon>Piloderma</taxon>
    </lineage>
</organism>
<protein>
    <submittedName>
        <fullName evidence="2">Uncharacterized protein</fullName>
    </submittedName>
</protein>
<dbReference type="HOGENOM" id="CLU_2543392_0_0_1"/>
<reference evidence="2 3" key="1">
    <citation type="submission" date="2014-04" db="EMBL/GenBank/DDBJ databases">
        <authorList>
            <consortium name="DOE Joint Genome Institute"/>
            <person name="Kuo A."/>
            <person name="Tarkka M."/>
            <person name="Buscot F."/>
            <person name="Kohler A."/>
            <person name="Nagy L.G."/>
            <person name="Floudas D."/>
            <person name="Copeland A."/>
            <person name="Barry K.W."/>
            <person name="Cichocki N."/>
            <person name="Veneault-Fourrey C."/>
            <person name="LaButti K."/>
            <person name="Lindquist E.A."/>
            <person name="Lipzen A."/>
            <person name="Lundell T."/>
            <person name="Morin E."/>
            <person name="Murat C."/>
            <person name="Sun H."/>
            <person name="Tunlid A."/>
            <person name="Henrissat B."/>
            <person name="Grigoriev I.V."/>
            <person name="Hibbett D.S."/>
            <person name="Martin F."/>
            <person name="Nordberg H.P."/>
            <person name="Cantor M.N."/>
            <person name="Hua S.X."/>
        </authorList>
    </citation>
    <scope>NUCLEOTIDE SEQUENCE [LARGE SCALE GENOMIC DNA]</scope>
    <source>
        <strain evidence="2 3">F 1598</strain>
    </source>
</reference>
<feature type="compositionally biased region" description="Basic residues" evidence="1">
    <location>
        <begin position="57"/>
        <end position="69"/>
    </location>
</feature>
<evidence type="ECO:0000256" key="1">
    <source>
        <dbReference type="SAM" id="MobiDB-lite"/>
    </source>
</evidence>
<reference evidence="3" key="2">
    <citation type="submission" date="2015-01" db="EMBL/GenBank/DDBJ databases">
        <title>Evolutionary Origins and Diversification of the Mycorrhizal Mutualists.</title>
        <authorList>
            <consortium name="DOE Joint Genome Institute"/>
            <consortium name="Mycorrhizal Genomics Consortium"/>
            <person name="Kohler A."/>
            <person name="Kuo A."/>
            <person name="Nagy L.G."/>
            <person name="Floudas D."/>
            <person name="Copeland A."/>
            <person name="Barry K.W."/>
            <person name="Cichocki N."/>
            <person name="Veneault-Fourrey C."/>
            <person name="LaButti K."/>
            <person name="Lindquist E.A."/>
            <person name="Lipzen A."/>
            <person name="Lundell T."/>
            <person name="Morin E."/>
            <person name="Murat C."/>
            <person name="Riley R."/>
            <person name="Ohm R."/>
            <person name="Sun H."/>
            <person name="Tunlid A."/>
            <person name="Henrissat B."/>
            <person name="Grigoriev I.V."/>
            <person name="Hibbett D.S."/>
            <person name="Martin F."/>
        </authorList>
    </citation>
    <scope>NUCLEOTIDE SEQUENCE [LARGE SCALE GENOMIC DNA]</scope>
    <source>
        <strain evidence="3">F 1598</strain>
    </source>
</reference>